<feature type="domain" description="Glycosyl transferase family 1" evidence="2">
    <location>
        <begin position="205"/>
        <end position="360"/>
    </location>
</feature>
<evidence type="ECO:0000259" key="2">
    <source>
        <dbReference type="Pfam" id="PF00534"/>
    </source>
</evidence>
<dbReference type="PANTHER" id="PTHR46401:SF2">
    <property type="entry name" value="GLYCOSYLTRANSFERASE WBBK-RELATED"/>
    <property type="match status" value="1"/>
</dbReference>
<dbReference type="Pfam" id="PF00534">
    <property type="entry name" value="Glycos_transf_1"/>
    <property type="match status" value="1"/>
</dbReference>
<protein>
    <submittedName>
        <fullName evidence="3">Glycosyltransferase involved in cell wall bisynthesis</fullName>
    </submittedName>
</protein>
<keyword evidence="1 3" id="KW-0808">Transferase</keyword>
<dbReference type="OrthoDB" id="9762705at2"/>
<dbReference type="AlphaFoldDB" id="A0A1H8EF16"/>
<dbReference type="Gene3D" id="3.40.50.2000">
    <property type="entry name" value="Glycogen Phosphorylase B"/>
    <property type="match status" value="2"/>
</dbReference>
<dbReference type="CDD" id="cd03811">
    <property type="entry name" value="GT4_GT28_WabH-like"/>
    <property type="match status" value="1"/>
</dbReference>
<evidence type="ECO:0000313" key="4">
    <source>
        <dbReference type="Proteomes" id="UP000199158"/>
    </source>
</evidence>
<dbReference type="SUPFAM" id="SSF53756">
    <property type="entry name" value="UDP-Glycosyltransferase/glycogen phosphorylase"/>
    <property type="match status" value="1"/>
</dbReference>
<evidence type="ECO:0000256" key="1">
    <source>
        <dbReference type="ARBA" id="ARBA00022679"/>
    </source>
</evidence>
<dbReference type="Proteomes" id="UP000199158">
    <property type="component" value="Unassembled WGS sequence"/>
</dbReference>
<sequence>MEKLKLLFVITQFYKGGAEIALLNLFKSLSPDCYEVDFLIFDQIEIKSAVSLIPQLPKWINVCNAAQNEGNTAYLKKAITKIYRKLTKRQLYRKNAYNFVNKEHYDYAFSYGEWMSPEFVATKVNADYKAVWIHTDIDKAQFVDDKILFGWDKHFKGYIFVSNLSKKSAINKYPFLYNRSHVIHNMCDDLKIIEKSRESLNFKIEPNIPVLLTVANVRPEKNHIRQIEAMKLLKEQGIDFIWLNIGCAANPFLKHRIDNLIKTYKLENRFLFLGAQSNPYKYMVHSDAVCVLSDFESWSIVITEAKILGIPVIATKTSGAVEQLENGRTGVLCNFSVEDISKKIKVFLMHSEFKSKIHSNVQGFTTKQAVLLEFENFVFKRN</sequence>
<accession>A0A1H8EF16</accession>
<dbReference type="RefSeq" id="WP_092756657.1">
    <property type="nucleotide sequence ID" value="NZ_FOCG01000007.1"/>
</dbReference>
<organism evidence="3 4">
    <name type="scientific">Hydrogenoanaerobacterium saccharovorans</name>
    <dbReference type="NCBI Taxonomy" id="474960"/>
    <lineage>
        <taxon>Bacteria</taxon>
        <taxon>Bacillati</taxon>
        <taxon>Bacillota</taxon>
        <taxon>Clostridia</taxon>
        <taxon>Eubacteriales</taxon>
        <taxon>Oscillospiraceae</taxon>
        <taxon>Hydrogenoanaerobacterium</taxon>
    </lineage>
</organism>
<proteinExistence type="predicted"/>
<dbReference type="GO" id="GO:0009103">
    <property type="term" value="P:lipopolysaccharide biosynthetic process"/>
    <property type="evidence" value="ECO:0007669"/>
    <property type="project" value="TreeGrafter"/>
</dbReference>
<name>A0A1H8EF16_9FIRM</name>
<dbReference type="GO" id="GO:0016757">
    <property type="term" value="F:glycosyltransferase activity"/>
    <property type="evidence" value="ECO:0007669"/>
    <property type="project" value="InterPro"/>
</dbReference>
<reference evidence="3 4" key="1">
    <citation type="submission" date="2016-10" db="EMBL/GenBank/DDBJ databases">
        <authorList>
            <person name="de Groot N.N."/>
        </authorList>
    </citation>
    <scope>NUCLEOTIDE SEQUENCE [LARGE SCALE GENOMIC DNA]</scope>
    <source>
        <strain evidence="3 4">CGMCC 1.5070</strain>
    </source>
</reference>
<evidence type="ECO:0000313" key="3">
    <source>
        <dbReference type="EMBL" id="SEN18092.1"/>
    </source>
</evidence>
<dbReference type="EMBL" id="FOCG01000007">
    <property type="protein sequence ID" value="SEN18092.1"/>
    <property type="molecule type" value="Genomic_DNA"/>
</dbReference>
<dbReference type="InterPro" id="IPR001296">
    <property type="entry name" value="Glyco_trans_1"/>
</dbReference>
<gene>
    <name evidence="3" type="ORF">SAMN05216180_2998</name>
</gene>
<dbReference type="PANTHER" id="PTHR46401">
    <property type="entry name" value="GLYCOSYLTRANSFERASE WBBK-RELATED"/>
    <property type="match status" value="1"/>
</dbReference>
<keyword evidence="4" id="KW-1185">Reference proteome</keyword>
<dbReference type="STRING" id="474960.SAMN05216180_2998"/>